<dbReference type="InterPro" id="IPR036188">
    <property type="entry name" value="FAD/NAD-bd_sf"/>
</dbReference>
<dbReference type="GeneID" id="25284330"/>
<reference evidence="3 4" key="1">
    <citation type="submission" date="2013-03" db="EMBL/GenBank/DDBJ databases">
        <title>The Genome Sequence of Exophiala aquamarina CBS 119918.</title>
        <authorList>
            <consortium name="The Broad Institute Genomics Platform"/>
            <person name="Cuomo C."/>
            <person name="de Hoog S."/>
            <person name="Gorbushina A."/>
            <person name="Walker B."/>
            <person name="Young S.K."/>
            <person name="Zeng Q."/>
            <person name="Gargeya S."/>
            <person name="Fitzgerald M."/>
            <person name="Haas B."/>
            <person name="Abouelleil A."/>
            <person name="Allen A.W."/>
            <person name="Alvarado L."/>
            <person name="Arachchi H.M."/>
            <person name="Berlin A.M."/>
            <person name="Chapman S.B."/>
            <person name="Gainer-Dewar J."/>
            <person name="Goldberg J."/>
            <person name="Griggs A."/>
            <person name="Gujja S."/>
            <person name="Hansen M."/>
            <person name="Howarth C."/>
            <person name="Imamovic A."/>
            <person name="Ireland A."/>
            <person name="Larimer J."/>
            <person name="McCowan C."/>
            <person name="Murphy C."/>
            <person name="Pearson M."/>
            <person name="Poon T.W."/>
            <person name="Priest M."/>
            <person name="Roberts A."/>
            <person name="Saif S."/>
            <person name="Shea T."/>
            <person name="Sisk P."/>
            <person name="Sykes S."/>
            <person name="Wortman J."/>
            <person name="Nusbaum C."/>
            <person name="Birren B."/>
        </authorList>
    </citation>
    <scope>NUCLEOTIDE SEQUENCE [LARGE SCALE GENOMIC DNA]</scope>
    <source>
        <strain evidence="3 4">CBS 119918</strain>
    </source>
</reference>
<protein>
    <recommendedName>
        <fullName evidence="2">FAD dependent oxidoreductase domain-containing protein</fullName>
    </recommendedName>
</protein>
<dbReference type="EMBL" id="AMGV01000010">
    <property type="protein sequence ID" value="KEF54255.1"/>
    <property type="molecule type" value="Genomic_DNA"/>
</dbReference>
<dbReference type="PANTHER" id="PTHR13847">
    <property type="entry name" value="SARCOSINE DEHYDROGENASE-RELATED"/>
    <property type="match status" value="1"/>
</dbReference>
<evidence type="ECO:0000256" key="1">
    <source>
        <dbReference type="SAM" id="MobiDB-lite"/>
    </source>
</evidence>
<dbReference type="PANTHER" id="PTHR13847:SF279">
    <property type="entry name" value="FAD DEPENDENT OXIDOREDUCTASE DOMAIN-CONTAINING PROTEIN-RELATED"/>
    <property type="match status" value="1"/>
</dbReference>
<feature type="domain" description="FAD dependent oxidoreductase" evidence="2">
    <location>
        <begin position="36"/>
        <end position="411"/>
    </location>
</feature>
<dbReference type="OrthoDB" id="429143at2759"/>
<feature type="region of interest" description="Disordered" evidence="1">
    <location>
        <begin position="1"/>
        <end position="27"/>
    </location>
</feature>
<dbReference type="GO" id="GO:0005737">
    <property type="term" value="C:cytoplasm"/>
    <property type="evidence" value="ECO:0007669"/>
    <property type="project" value="TreeGrafter"/>
</dbReference>
<name>A0A072PFD0_9EURO</name>
<sequence length="474" mass="52376">MSPRLPVDNPVPSVWTEPPHPLDEYQSTPKLPESCDVLIVGSGFAGVATAYHILEDKRTTPSVVLLDARKHASGATSRNGGHVKPDTYYNVSKYERIYGALQAAELAKFESTGVYATKQLVETEGLDCDFHLTRAVDVYMDPQHATETAAAYKRLLKRGQVDMADVEYTSKKTAERISGVKGAQCCFSFTAAQLSPRKMVLQLLSKLLERAALQAYSHTPVIRVSPRRDAEGHWTATTQRGSIKARKIIFCTNGYTASVLPQYVNKIVPVRGVCSHITTPKGTSSPHLANTYSLRFGGANYDYLIPRPDGSIVVGGARQTFLHDKESWYDSVKDDENALRASERYFHGYMQRHFRGWEDSGAIPDRVWTGIMGYTSDLMPHIGEVPGAPSQYIIAGFSGHGMPQILLASKGLVAMVTKNLTYEQTGLPIMFKTTNERLSSCYSELEEGFKDVWASNISDKSSQAVGHRQSQARL</sequence>
<evidence type="ECO:0000313" key="3">
    <source>
        <dbReference type="EMBL" id="KEF54255.1"/>
    </source>
</evidence>
<dbReference type="Pfam" id="PF01266">
    <property type="entry name" value="DAO"/>
    <property type="match status" value="1"/>
</dbReference>
<accession>A0A072PFD0</accession>
<evidence type="ECO:0000259" key="2">
    <source>
        <dbReference type="Pfam" id="PF01266"/>
    </source>
</evidence>
<dbReference type="Gene3D" id="3.30.9.10">
    <property type="entry name" value="D-Amino Acid Oxidase, subunit A, domain 2"/>
    <property type="match status" value="1"/>
</dbReference>
<dbReference type="RefSeq" id="XP_013256845.1">
    <property type="nucleotide sequence ID" value="XM_013401391.1"/>
</dbReference>
<dbReference type="Gene3D" id="3.50.50.60">
    <property type="entry name" value="FAD/NAD(P)-binding domain"/>
    <property type="match status" value="1"/>
</dbReference>
<dbReference type="STRING" id="1182545.A0A072PFD0"/>
<dbReference type="AlphaFoldDB" id="A0A072PFD0"/>
<dbReference type="VEuPathDB" id="FungiDB:A1O9_09421"/>
<keyword evidence="4" id="KW-1185">Reference proteome</keyword>
<proteinExistence type="predicted"/>
<dbReference type="HOGENOM" id="CLU_022730_0_1_1"/>
<gene>
    <name evidence="3" type="ORF">A1O9_09421</name>
</gene>
<evidence type="ECO:0000313" key="4">
    <source>
        <dbReference type="Proteomes" id="UP000027920"/>
    </source>
</evidence>
<dbReference type="Proteomes" id="UP000027920">
    <property type="component" value="Unassembled WGS sequence"/>
</dbReference>
<organism evidence="3 4">
    <name type="scientific">Exophiala aquamarina CBS 119918</name>
    <dbReference type="NCBI Taxonomy" id="1182545"/>
    <lineage>
        <taxon>Eukaryota</taxon>
        <taxon>Fungi</taxon>
        <taxon>Dikarya</taxon>
        <taxon>Ascomycota</taxon>
        <taxon>Pezizomycotina</taxon>
        <taxon>Eurotiomycetes</taxon>
        <taxon>Chaetothyriomycetidae</taxon>
        <taxon>Chaetothyriales</taxon>
        <taxon>Herpotrichiellaceae</taxon>
        <taxon>Exophiala</taxon>
    </lineage>
</organism>
<comment type="caution">
    <text evidence="3">The sequence shown here is derived from an EMBL/GenBank/DDBJ whole genome shotgun (WGS) entry which is preliminary data.</text>
</comment>
<dbReference type="SUPFAM" id="SSF51905">
    <property type="entry name" value="FAD/NAD(P)-binding domain"/>
    <property type="match status" value="1"/>
</dbReference>
<dbReference type="InterPro" id="IPR006076">
    <property type="entry name" value="FAD-dep_OxRdtase"/>
</dbReference>